<evidence type="ECO:0000259" key="4">
    <source>
        <dbReference type="PROSITE" id="PS50932"/>
    </source>
</evidence>
<dbReference type="GO" id="GO:0000976">
    <property type="term" value="F:transcription cis-regulatory region binding"/>
    <property type="evidence" value="ECO:0007669"/>
    <property type="project" value="TreeGrafter"/>
</dbReference>
<dbReference type="InterPro" id="IPR010982">
    <property type="entry name" value="Lambda_DNA-bd_dom_sf"/>
</dbReference>
<dbReference type="CDD" id="cd20010">
    <property type="entry name" value="PBP1_AglR-like"/>
    <property type="match status" value="1"/>
</dbReference>
<dbReference type="InterPro" id="IPR000843">
    <property type="entry name" value="HTH_LacI"/>
</dbReference>
<name>A0A1N6F351_9RHOB</name>
<sequence>MNLKELAANLGLSQTTVSRALNGYPEVNEDTRKRVMAAAVKHNYRPNTRAQSLATGRAMAIGHVIPISTNHEMMNPVFGDFIGGAGEVYARANYDMMLSVVPDDNEDSAYRTMAQRHSVDGIVIHGPRRDDPRIALLKEVGLPFVVHGRAPVEDPDYSWVDVNNRRAFERATLHLADLGHRRIALLNGLESMDFAMRRREGFEAALAARGLPSVPELLRSDEMTEGYGYEAAATMLALPSPPTAFLVSSLISAIGVRRAVEERGLAMGRDISIITHDDDLGYFKNGGEVPVFTATRSSVREAGRIAAEMLLGLIENPGTGPRQHLLEADLTLGISTGPAPDTASR</sequence>
<dbReference type="SUPFAM" id="SSF53822">
    <property type="entry name" value="Periplasmic binding protein-like I"/>
    <property type="match status" value="1"/>
</dbReference>
<keyword evidence="3" id="KW-0804">Transcription</keyword>
<organism evidence="5 6">
    <name type="scientific">Vannielia litorea</name>
    <dbReference type="NCBI Taxonomy" id="1217970"/>
    <lineage>
        <taxon>Bacteria</taxon>
        <taxon>Pseudomonadati</taxon>
        <taxon>Pseudomonadota</taxon>
        <taxon>Alphaproteobacteria</taxon>
        <taxon>Rhodobacterales</taxon>
        <taxon>Paracoccaceae</taxon>
        <taxon>Vannielia</taxon>
    </lineage>
</organism>
<dbReference type="AlphaFoldDB" id="A0A1N6F351"/>
<keyword evidence="6" id="KW-1185">Reference proteome</keyword>
<dbReference type="Proteomes" id="UP000184932">
    <property type="component" value="Unassembled WGS sequence"/>
</dbReference>
<accession>A0A1N6F351</accession>
<reference evidence="6" key="1">
    <citation type="submission" date="2016-11" db="EMBL/GenBank/DDBJ databases">
        <authorList>
            <person name="Varghese N."/>
            <person name="Submissions S."/>
        </authorList>
    </citation>
    <scope>NUCLEOTIDE SEQUENCE [LARGE SCALE GENOMIC DNA]</scope>
    <source>
        <strain evidence="6">DSM 29440</strain>
    </source>
</reference>
<dbReference type="InterPro" id="IPR028082">
    <property type="entry name" value="Peripla_BP_I"/>
</dbReference>
<dbReference type="GO" id="GO:0003700">
    <property type="term" value="F:DNA-binding transcription factor activity"/>
    <property type="evidence" value="ECO:0007669"/>
    <property type="project" value="TreeGrafter"/>
</dbReference>
<gene>
    <name evidence="5" type="ORF">SAMN05444002_1329</name>
</gene>
<evidence type="ECO:0000256" key="2">
    <source>
        <dbReference type="ARBA" id="ARBA00023125"/>
    </source>
</evidence>
<dbReference type="SUPFAM" id="SSF47413">
    <property type="entry name" value="lambda repressor-like DNA-binding domains"/>
    <property type="match status" value="1"/>
</dbReference>
<dbReference type="CDD" id="cd01392">
    <property type="entry name" value="HTH_LacI"/>
    <property type="match status" value="1"/>
</dbReference>
<evidence type="ECO:0000313" key="6">
    <source>
        <dbReference type="Proteomes" id="UP000184932"/>
    </source>
</evidence>
<dbReference type="STRING" id="1217970.SAMN05444002_1329"/>
<dbReference type="InterPro" id="IPR046335">
    <property type="entry name" value="LacI/GalR-like_sensor"/>
</dbReference>
<feature type="domain" description="HTH lacI-type" evidence="4">
    <location>
        <begin position="1"/>
        <end position="55"/>
    </location>
</feature>
<dbReference type="Gene3D" id="3.40.50.2300">
    <property type="match status" value="2"/>
</dbReference>
<evidence type="ECO:0000313" key="5">
    <source>
        <dbReference type="EMBL" id="SIN89695.1"/>
    </source>
</evidence>
<dbReference type="Pfam" id="PF13377">
    <property type="entry name" value="Peripla_BP_3"/>
    <property type="match status" value="1"/>
</dbReference>
<dbReference type="PANTHER" id="PTHR30146">
    <property type="entry name" value="LACI-RELATED TRANSCRIPTIONAL REPRESSOR"/>
    <property type="match status" value="1"/>
</dbReference>
<protein>
    <submittedName>
        <fullName evidence="5">Transcriptional regulator, LacI family</fullName>
    </submittedName>
</protein>
<dbReference type="RefSeq" id="WP_074255415.1">
    <property type="nucleotide sequence ID" value="NZ_FSRL01000001.1"/>
</dbReference>
<proteinExistence type="predicted"/>
<keyword evidence="1" id="KW-0805">Transcription regulation</keyword>
<dbReference type="SMART" id="SM00354">
    <property type="entry name" value="HTH_LACI"/>
    <property type="match status" value="1"/>
</dbReference>
<dbReference type="EMBL" id="FSRL01000001">
    <property type="protein sequence ID" value="SIN89695.1"/>
    <property type="molecule type" value="Genomic_DNA"/>
</dbReference>
<dbReference type="PANTHER" id="PTHR30146:SF155">
    <property type="entry name" value="ALANINE RACEMASE"/>
    <property type="match status" value="1"/>
</dbReference>
<evidence type="ECO:0000256" key="3">
    <source>
        <dbReference type="ARBA" id="ARBA00023163"/>
    </source>
</evidence>
<dbReference type="PROSITE" id="PS50932">
    <property type="entry name" value="HTH_LACI_2"/>
    <property type="match status" value="1"/>
</dbReference>
<evidence type="ECO:0000256" key="1">
    <source>
        <dbReference type="ARBA" id="ARBA00023015"/>
    </source>
</evidence>
<dbReference type="Gene3D" id="1.10.260.40">
    <property type="entry name" value="lambda repressor-like DNA-binding domains"/>
    <property type="match status" value="1"/>
</dbReference>
<keyword evidence="2" id="KW-0238">DNA-binding</keyword>
<dbReference type="OrthoDB" id="234496at2"/>
<dbReference type="Pfam" id="PF00356">
    <property type="entry name" value="LacI"/>
    <property type="match status" value="1"/>
</dbReference>